<reference evidence="1" key="1">
    <citation type="submission" date="2021-04" db="EMBL/GenBank/DDBJ databases">
        <title>Genome seq and assembly of Bacillus sp.</title>
        <authorList>
            <person name="Chhetri G."/>
        </authorList>
    </citation>
    <scope>NUCLEOTIDE SEQUENCE</scope>
    <source>
        <strain evidence="1">RG28</strain>
    </source>
</reference>
<name>A0A940NGZ9_9BACI</name>
<evidence type="ECO:0000313" key="2">
    <source>
        <dbReference type="Proteomes" id="UP000682134"/>
    </source>
</evidence>
<gene>
    <name evidence="1" type="ORF">J5Y03_01405</name>
</gene>
<evidence type="ECO:0000313" key="1">
    <source>
        <dbReference type="EMBL" id="MBP0723837.1"/>
    </source>
</evidence>
<dbReference type="Proteomes" id="UP000682134">
    <property type="component" value="Unassembled WGS sequence"/>
</dbReference>
<proteinExistence type="predicted"/>
<comment type="caution">
    <text evidence="1">The sequence shown here is derived from an EMBL/GenBank/DDBJ whole genome shotgun (WGS) entry which is preliminary data.</text>
</comment>
<accession>A0A940NGZ9</accession>
<dbReference type="RefSeq" id="WP_209401651.1">
    <property type="nucleotide sequence ID" value="NZ_JAGIYQ010000001.1"/>
</dbReference>
<dbReference type="AlphaFoldDB" id="A0A940NGZ9"/>
<keyword evidence="2" id="KW-1185">Reference proteome</keyword>
<sequence length="92" mass="10633">MLLPKPPLRRNVHYDAFNDSLWGGLSEISSEKVALIWTDFNKLLDEGFNDFLQISECIYKIAEDLTHTEYGIDHEVKFKVFLLGEGKNFPTI</sequence>
<protein>
    <submittedName>
        <fullName evidence="1">Barstar family protein</fullName>
    </submittedName>
</protein>
<dbReference type="EMBL" id="JAGIYQ010000001">
    <property type="protein sequence ID" value="MBP0723837.1"/>
    <property type="molecule type" value="Genomic_DNA"/>
</dbReference>
<organism evidence="1 2">
    <name type="scientific">Gottfriedia endophytica</name>
    <dbReference type="NCBI Taxonomy" id="2820819"/>
    <lineage>
        <taxon>Bacteria</taxon>
        <taxon>Bacillati</taxon>
        <taxon>Bacillota</taxon>
        <taxon>Bacilli</taxon>
        <taxon>Bacillales</taxon>
        <taxon>Bacillaceae</taxon>
        <taxon>Gottfriedia</taxon>
    </lineage>
</organism>